<organism evidence="1 2">
    <name type="scientific">Lentinula aff. lateritia</name>
    <dbReference type="NCBI Taxonomy" id="2804960"/>
    <lineage>
        <taxon>Eukaryota</taxon>
        <taxon>Fungi</taxon>
        <taxon>Dikarya</taxon>
        <taxon>Basidiomycota</taxon>
        <taxon>Agaricomycotina</taxon>
        <taxon>Agaricomycetes</taxon>
        <taxon>Agaricomycetidae</taxon>
        <taxon>Agaricales</taxon>
        <taxon>Marasmiineae</taxon>
        <taxon>Omphalotaceae</taxon>
        <taxon>Lentinula</taxon>
    </lineage>
</organism>
<dbReference type="EMBL" id="MU797129">
    <property type="protein sequence ID" value="KAJ3803639.1"/>
    <property type="molecule type" value="Genomic_DNA"/>
</dbReference>
<evidence type="ECO:0000313" key="2">
    <source>
        <dbReference type="Proteomes" id="UP001163835"/>
    </source>
</evidence>
<accession>A0ACC1TGF0</accession>
<comment type="caution">
    <text evidence="1">The sequence shown here is derived from an EMBL/GenBank/DDBJ whole genome shotgun (WGS) entry which is preliminary data.</text>
</comment>
<dbReference type="Proteomes" id="UP001163835">
    <property type="component" value="Unassembled WGS sequence"/>
</dbReference>
<sequence>MHTFVWFGSVGEGLTKPDLLTRLYQLAITFDLENQRPKADEINVQTMQAMTLCLTKSQMKTIRKLAQEKIYNPLRTSYMDLDLDILEYIRPHAEETNYSNVVGNPAYEVAMEQVAKKLDKLRDSISSSMTAIVFTHKMSKLYRRTGGSKYDECLLLLRNVILCRYIVDHPNTVWVEEDLDDTTAQLDTPSISTTENGEWPAKKQRTLKASAGGCDPKGQDFWSLIDA</sequence>
<protein>
    <submittedName>
        <fullName evidence="1">Uncharacterized protein</fullName>
    </submittedName>
</protein>
<gene>
    <name evidence="1" type="ORF">F5876DRAFT_84831</name>
</gene>
<name>A0ACC1TGF0_9AGAR</name>
<evidence type="ECO:0000313" key="1">
    <source>
        <dbReference type="EMBL" id="KAJ3803639.1"/>
    </source>
</evidence>
<keyword evidence="2" id="KW-1185">Reference proteome</keyword>
<proteinExistence type="predicted"/>
<reference evidence="1" key="1">
    <citation type="submission" date="2022-09" db="EMBL/GenBank/DDBJ databases">
        <title>A Global Phylogenomic Analysis of the Shiitake Genus Lentinula.</title>
        <authorList>
            <consortium name="DOE Joint Genome Institute"/>
            <person name="Sierra-Patev S."/>
            <person name="Min B."/>
            <person name="Naranjo-Ortiz M."/>
            <person name="Looney B."/>
            <person name="Konkel Z."/>
            <person name="Slot J.C."/>
            <person name="Sakamoto Y."/>
            <person name="Steenwyk J.L."/>
            <person name="Rokas A."/>
            <person name="Carro J."/>
            <person name="Camarero S."/>
            <person name="Ferreira P."/>
            <person name="Molpeceres G."/>
            <person name="Ruiz-Duenas F.J."/>
            <person name="Serrano A."/>
            <person name="Henrissat B."/>
            <person name="Drula E."/>
            <person name="Hughes K.W."/>
            <person name="Mata J.L."/>
            <person name="Ishikawa N.K."/>
            <person name="Vargas-Isla R."/>
            <person name="Ushijima S."/>
            <person name="Smith C.A."/>
            <person name="Ahrendt S."/>
            <person name="Andreopoulos W."/>
            <person name="He G."/>
            <person name="Labutti K."/>
            <person name="Lipzen A."/>
            <person name="Ng V."/>
            <person name="Riley R."/>
            <person name="Sandor L."/>
            <person name="Barry K."/>
            <person name="Martinez A.T."/>
            <person name="Xiao Y."/>
            <person name="Gibbons J.G."/>
            <person name="Terashima K."/>
            <person name="Grigoriev I.V."/>
            <person name="Hibbett D.S."/>
        </authorList>
    </citation>
    <scope>NUCLEOTIDE SEQUENCE</scope>
    <source>
        <strain evidence="1">TMI1499</strain>
    </source>
</reference>